<evidence type="ECO:0000313" key="2">
    <source>
        <dbReference type="EMBL" id="SDB27370.1"/>
    </source>
</evidence>
<dbReference type="EMBL" id="FMXP01000017">
    <property type="protein sequence ID" value="SDB27370.1"/>
    <property type="molecule type" value="Genomic_DNA"/>
</dbReference>
<keyword evidence="3" id="KW-1185">Reference proteome</keyword>
<evidence type="ECO:0008006" key="4">
    <source>
        <dbReference type="Google" id="ProtNLM"/>
    </source>
</evidence>
<feature type="region of interest" description="Disordered" evidence="1">
    <location>
        <begin position="159"/>
        <end position="178"/>
    </location>
</feature>
<dbReference type="Pfam" id="PF02620">
    <property type="entry name" value="YceD"/>
    <property type="match status" value="1"/>
</dbReference>
<dbReference type="InterPro" id="IPR003772">
    <property type="entry name" value="YceD"/>
</dbReference>
<dbReference type="AlphaFoldDB" id="A0A1G6C3E0"/>
<dbReference type="eggNOG" id="COG1399">
    <property type="taxonomic scope" value="Bacteria"/>
</dbReference>
<accession>A0A1G6C3E0</accession>
<protein>
    <recommendedName>
        <fullName evidence="4">DUF177 domain-containing protein</fullName>
    </recommendedName>
</protein>
<dbReference type="RefSeq" id="WP_018165193.1">
    <property type="nucleotide sequence ID" value="NZ_FMXP01000017.1"/>
</dbReference>
<reference evidence="2 3" key="1">
    <citation type="submission" date="2016-10" db="EMBL/GenBank/DDBJ databases">
        <authorList>
            <person name="de Groot N.N."/>
        </authorList>
    </citation>
    <scope>NUCLEOTIDE SEQUENCE [LARGE SCALE GENOMIC DNA]</scope>
    <source>
        <strain evidence="2 3">A-4</strain>
    </source>
</reference>
<name>A0A1G6C3E0_9STRE</name>
<evidence type="ECO:0000313" key="3">
    <source>
        <dbReference type="Proteomes" id="UP000182508"/>
    </source>
</evidence>
<evidence type="ECO:0000256" key="1">
    <source>
        <dbReference type="SAM" id="MobiDB-lite"/>
    </source>
</evidence>
<dbReference type="STRING" id="439219.SAMN02910293_01359"/>
<organism evidence="2 3">
    <name type="scientific">Streptococcus henryi</name>
    <dbReference type="NCBI Taxonomy" id="439219"/>
    <lineage>
        <taxon>Bacteria</taxon>
        <taxon>Bacillati</taxon>
        <taxon>Bacillota</taxon>
        <taxon>Bacilli</taxon>
        <taxon>Lactobacillales</taxon>
        <taxon>Streptococcaceae</taxon>
        <taxon>Streptococcus</taxon>
    </lineage>
</organism>
<sequence length="178" mass="20241">MFVLTELKKRPEGITFDRTLELDQAIKERNPEILDLRNVRVQGSISYDNGLYLLNYELTYNITMPSSRSMLPVEWAEKQLVSEVFIEEADVASKKELVEEDLVLIVEGGEISLSESVLDNILLAIPLSVLTKEELESDELPSGNNWSVLTESQYQALQQEKKEENNPFASLTGLFDEE</sequence>
<dbReference type="Proteomes" id="UP000182508">
    <property type="component" value="Unassembled WGS sequence"/>
</dbReference>
<gene>
    <name evidence="2" type="ORF">SAMN02910293_01359</name>
</gene>
<proteinExistence type="predicted"/>